<accession>A0A2T0RWK1</accession>
<evidence type="ECO:0000313" key="3">
    <source>
        <dbReference type="Proteomes" id="UP000239480"/>
    </source>
</evidence>
<organism evidence="2 3">
    <name type="scientific">Aliiruegeria haliotis</name>
    <dbReference type="NCBI Taxonomy" id="1280846"/>
    <lineage>
        <taxon>Bacteria</taxon>
        <taxon>Pseudomonadati</taxon>
        <taxon>Pseudomonadota</taxon>
        <taxon>Alphaproteobacteria</taxon>
        <taxon>Rhodobacterales</taxon>
        <taxon>Roseobacteraceae</taxon>
        <taxon>Aliiruegeria</taxon>
    </lineage>
</organism>
<evidence type="ECO:0000259" key="1">
    <source>
        <dbReference type="Pfam" id="PF18754"/>
    </source>
</evidence>
<dbReference type="EMBL" id="PVTD01000002">
    <property type="protein sequence ID" value="PRY25502.1"/>
    <property type="molecule type" value="Genomic_DNA"/>
</dbReference>
<gene>
    <name evidence="2" type="ORF">CLV78_102682</name>
</gene>
<dbReference type="InterPro" id="IPR041135">
    <property type="entry name" value="Nmad3"/>
</dbReference>
<dbReference type="RefSeq" id="WP_106204390.1">
    <property type="nucleotide sequence ID" value="NZ_PVTD01000002.1"/>
</dbReference>
<reference evidence="2 3" key="1">
    <citation type="submission" date="2018-03" db="EMBL/GenBank/DDBJ databases">
        <title>Genomic Encyclopedia of Archaeal and Bacterial Type Strains, Phase II (KMG-II): from individual species to whole genera.</title>
        <authorList>
            <person name="Goeker M."/>
        </authorList>
    </citation>
    <scope>NUCLEOTIDE SEQUENCE [LARGE SCALE GENOMIC DNA]</scope>
    <source>
        <strain evidence="2 3">DSM 29328</strain>
    </source>
</reference>
<dbReference type="Proteomes" id="UP000239480">
    <property type="component" value="Unassembled WGS sequence"/>
</dbReference>
<name>A0A2T0RWK1_9RHOB</name>
<dbReference type="OrthoDB" id="9772090at2"/>
<proteinExistence type="predicted"/>
<comment type="caution">
    <text evidence="2">The sequence shown here is derived from an EMBL/GenBank/DDBJ whole genome shotgun (WGS) entry which is preliminary data.</text>
</comment>
<evidence type="ECO:0000313" key="2">
    <source>
        <dbReference type="EMBL" id="PRY25502.1"/>
    </source>
</evidence>
<feature type="domain" description="Nucleotide modification associated" evidence="1">
    <location>
        <begin position="2"/>
        <end position="220"/>
    </location>
</feature>
<keyword evidence="3" id="KW-1185">Reference proteome</keyword>
<dbReference type="Pfam" id="PF18754">
    <property type="entry name" value="Nmad3"/>
    <property type="match status" value="1"/>
</dbReference>
<dbReference type="AlphaFoldDB" id="A0A2T0RWK1"/>
<protein>
    <recommendedName>
        <fullName evidence="1">Nucleotide modification associated domain-containing protein</fullName>
    </recommendedName>
</protein>
<sequence>MKIIFSRKGFDSASGGAPSPIVEGRPVSLPIPAEGNSVSSYGDLGLGDLVAKATRGRLGAEDLCHADPFFRGGRCAFGQHGAAQGHLRNQGVGIGDTFLFFGLFADPATGERHHRIFGFLQVEQVVELGRLPVPAAPIGGTAHPHTLGEWDANNVLYLGQGGCAGDASDALRLTVPGGPLTLWAIPEALAGCGMSYHARPDRWRVPGRLTVAGRWQEGVVDISGSAEMRTWLAEILERLAPGASG</sequence>